<keyword evidence="2" id="KW-0812">Transmembrane</keyword>
<feature type="region of interest" description="Disordered" evidence="1">
    <location>
        <begin position="1664"/>
        <end position="1686"/>
    </location>
</feature>
<dbReference type="InterPro" id="IPR019449">
    <property type="entry name" value="FMP27_WPPW_RBG"/>
</dbReference>
<feature type="region of interest" description="Disordered" evidence="1">
    <location>
        <begin position="2291"/>
        <end position="2344"/>
    </location>
</feature>
<name>A0A1E3QXH1_9ASCO</name>
<dbReference type="InterPro" id="IPR045167">
    <property type="entry name" value="Hobbit"/>
</dbReference>
<dbReference type="SMART" id="SM01215">
    <property type="entry name" value="Fmp27_SW"/>
    <property type="match status" value="1"/>
</dbReference>
<dbReference type="STRING" id="984486.A0A1E3QXH1"/>
<feature type="domain" description="FMP27 SW motif-containing RBG unit" evidence="4">
    <location>
        <begin position="998"/>
        <end position="1097"/>
    </location>
</feature>
<dbReference type="Pfam" id="PF10344">
    <property type="entry name" value="Hobbit"/>
    <property type="match status" value="1"/>
</dbReference>
<proteinExistence type="predicted"/>
<feature type="compositionally biased region" description="Basic and acidic residues" evidence="1">
    <location>
        <begin position="2298"/>
        <end position="2331"/>
    </location>
</feature>
<evidence type="ECO:0008006" key="8">
    <source>
        <dbReference type="Google" id="ProtNLM"/>
    </source>
</evidence>
<dbReference type="PANTHER" id="PTHR15678">
    <property type="entry name" value="ANTIGEN MLAA-22-RELATED"/>
    <property type="match status" value="1"/>
</dbReference>
<evidence type="ECO:0000259" key="4">
    <source>
        <dbReference type="SMART" id="SM01215"/>
    </source>
</evidence>
<evidence type="ECO:0000259" key="3">
    <source>
        <dbReference type="SMART" id="SM01214"/>
    </source>
</evidence>
<organism evidence="6 7">
    <name type="scientific">Babjeviella inositovora NRRL Y-12698</name>
    <dbReference type="NCBI Taxonomy" id="984486"/>
    <lineage>
        <taxon>Eukaryota</taxon>
        <taxon>Fungi</taxon>
        <taxon>Dikarya</taxon>
        <taxon>Ascomycota</taxon>
        <taxon>Saccharomycotina</taxon>
        <taxon>Pichiomycetes</taxon>
        <taxon>Serinales incertae sedis</taxon>
        <taxon>Babjeviella</taxon>
    </lineage>
</organism>
<keyword evidence="2" id="KW-1133">Transmembrane helix</keyword>
<dbReference type="OrthoDB" id="1562405at2759"/>
<protein>
    <recommendedName>
        <fullName evidence="8">FMP27 GFWDK domain-containing protein</fullName>
    </recommendedName>
</protein>
<dbReference type="InterPro" id="IPR019441">
    <property type="entry name" value="FMP27/BLTP2/Hobbit_GFWDK_RBG"/>
</dbReference>
<evidence type="ECO:0000256" key="2">
    <source>
        <dbReference type="SAM" id="Phobius"/>
    </source>
</evidence>
<dbReference type="EMBL" id="KV454426">
    <property type="protein sequence ID" value="ODQ82368.1"/>
    <property type="molecule type" value="Genomic_DNA"/>
</dbReference>
<dbReference type="RefSeq" id="XP_018987696.1">
    <property type="nucleotide sequence ID" value="XM_019127390.1"/>
</dbReference>
<feature type="compositionally biased region" description="Polar residues" evidence="1">
    <location>
        <begin position="2332"/>
        <end position="2344"/>
    </location>
</feature>
<evidence type="ECO:0000256" key="1">
    <source>
        <dbReference type="SAM" id="MobiDB-lite"/>
    </source>
</evidence>
<feature type="compositionally biased region" description="Low complexity" evidence="1">
    <location>
        <begin position="1674"/>
        <end position="1686"/>
    </location>
</feature>
<feature type="transmembrane region" description="Helical" evidence="2">
    <location>
        <begin position="12"/>
        <end position="38"/>
    </location>
</feature>
<feature type="region of interest" description="Disordered" evidence="1">
    <location>
        <begin position="1998"/>
        <end position="2020"/>
    </location>
</feature>
<evidence type="ECO:0000313" key="6">
    <source>
        <dbReference type="EMBL" id="ODQ82368.1"/>
    </source>
</evidence>
<evidence type="ECO:0000313" key="7">
    <source>
        <dbReference type="Proteomes" id="UP000094336"/>
    </source>
</evidence>
<reference evidence="7" key="1">
    <citation type="submission" date="2016-05" db="EMBL/GenBank/DDBJ databases">
        <title>Comparative genomics of biotechnologically important yeasts.</title>
        <authorList>
            <consortium name="DOE Joint Genome Institute"/>
            <person name="Riley R."/>
            <person name="Haridas S."/>
            <person name="Wolfe K.H."/>
            <person name="Lopes M.R."/>
            <person name="Hittinger C.T."/>
            <person name="Goker M."/>
            <person name="Salamov A."/>
            <person name="Wisecaver J."/>
            <person name="Long T.M."/>
            <person name="Aerts A.L."/>
            <person name="Barry K."/>
            <person name="Choi C."/>
            <person name="Clum A."/>
            <person name="Coughlan A.Y."/>
            <person name="Deshpande S."/>
            <person name="Douglass A.P."/>
            <person name="Hanson S.J."/>
            <person name="Klenk H.-P."/>
            <person name="Labutti K."/>
            <person name="Lapidus A."/>
            <person name="Lindquist E."/>
            <person name="Lipzen A."/>
            <person name="Meier-Kolthoff J.P."/>
            <person name="Ohm R.A."/>
            <person name="Otillar R.P."/>
            <person name="Pangilinan J."/>
            <person name="Peng Y."/>
            <person name="Rokas A."/>
            <person name="Rosa C.A."/>
            <person name="Scheuner C."/>
            <person name="Sibirny A.A."/>
            <person name="Slot J.C."/>
            <person name="Stielow J.B."/>
            <person name="Sun H."/>
            <person name="Kurtzman C.P."/>
            <person name="Blackwell M."/>
            <person name="Grigoriev I.V."/>
            <person name="Jeffries T.W."/>
        </authorList>
    </citation>
    <scope>NUCLEOTIDE SEQUENCE [LARGE SCALE GENOMIC DNA]</scope>
    <source>
        <strain evidence="7">NRRL Y-12698</strain>
    </source>
</reference>
<feature type="region of interest" description="Disordered" evidence="1">
    <location>
        <begin position="236"/>
        <end position="266"/>
    </location>
</feature>
<sequence>MFGLESAYWPYLAYLALILVGLAVLAKWGLYAFTGVYIGSINPFMLRVSSISITQPGVSINIRSLYLRLNLWDRKERLKFVADSTHIVVHVSTNTNQNNPDSMENAQKPIPVLSIYPREGRAIVQFLLAHLPATKILLKDTSVLVGKLPPVTAYRLEVSALDHATVDNSWKLSLSTLLSQVEWSGQYLDTLRLEVSTLIDRKTGVLSRTKVRVFVFKLTASLATLLKINEPQVEIQSPPKSSDLQPHSKDFELHANTGPQDSELRPASDLDSMAMWLELLETSIDEVTFHLENIKVDDIPFLSNFHSVEAGLTDSLNHFLQFRVKSSSTTHKHLDPLSPGYDLHFRLDERASQVVSTSSLVQLNLWHRIPGKKPQRVPLAAIPSLSLSIQSNFWQQFGVHLRYDSGWAACRVVGAASVSSPTVDLSTAALALAVFNGVLVQRYQLYKMGKPGKGTSDWDIPRSAAMPSALAMASSLLPVVNVKLTLEQPALIIKHRSDTLRLTKLSLALLSLQIGSRGGRYETSLDVLNVRLGYRENDTHLADILHIQNLGVRGVSQKSGRFATRVDVTVTGVRVDLCAIPVLLGISRLLTETLREFRILKASDAFSVPDELQTLQSPSVDDRFGELPPWLETATISVTQVDIVLGSKSVFDPAITSAGATGSVACKIAEVDAQLTKEAEGSSLPWGVKVQTRGLAIVPVYENTLATAKYEKFLRVPNVTLEFYPENINEGSKQTVEYHPNGPPSSRRLTLDVEVSRVESYYSVYCLFVMVGAASLLQATVVGPLREATALAALGNTIHSNPIPLLLRVNVTVAELDVVLEFSELLKMRIQVSEAHACIREGRPAEVAVQFVRLLLESPTVPGFWTRLACVDAAEATIDTKKQPPSIDVRTAAIRIVMPNQLRLYRLFDLLALTAKVAKQLVYSLGHDNVELVVQLEIELAVQLPDVALHTAKVMMAVEDDPFESELNGIFQLGLLEQAQRTEKLRQLALRTADENTPQHATLMAYFSRSWIRRVRAFKAKSRAESIRNVKYLYGGEARLAPVFARDVLAPAPLAPLLSVALAEVDVRLSEPQFADLRYFLYRMGQGLPDDTPWTLLVPMYVELTAQEARGHIRDYPLPLFWVPRAAAALSVKGHLVLGEKFDSDPKNMRDVWVPLVPVCDRTAEMASLVSTVIPRTLAPMWCFMDMAARIDTQRPAAGTWGVAYRAALKQLLLSFDNVTKPPVDRSPKVGVWDKMRQLVHGRFELEVANELHIHLKGSRDPYALLGTAGGFTLGFVRDVRVDINSTDDLRDFLGVRADEVNWTVPNHLAQPLLVWCRETDKAVLVPTTRAFLNSTFAYFLHADMALAGRAPPIVGAKTCVVLTGGIFFGLGYMFERNAAEGRTFESVPFHKLQLCNPALVPEGHDAYAGFRSEYVHMAITVTADGPTSRNAISLSPRSLRQFIDWWHLFAGNMDLPVRQGRLFGLPPLTTALSERLATFKFQFVIAPITVLLMYHDQDTIAGDHMCIGVKGRVEALTIDLHQRKEAAVEHHEALGRNKKVMKMILNVGQVDVKKIDVRLVEAVLSPGGSSEGSGESSDDSSDWVEAADFEEFLQPSVAGHARRVRVLPLMLVPRMVYVCDVPLRSKPDGKPLGSEPLHECLIGDNKGCASREQDNDRVREILPEVPHTESARTGSAKAAETGEAARTTTIDAVAQAPERHAQADQAIDLQAADTECEETTGGVKVTGTGSADFESALSESISSHTDNADAFQNRFTLHDILLKWDNETRNLLYKFVHYIKLRGAIFSFLKHDAFQDMQLVVQRKMTRQETLIMGMINDTSSLNSSNSGDSSPNTVTDHMEPTCADRLAGFNTALREVLADQVFEDEILIQLISPQIQLTSIATPDASINVISPLIEVKIVAVLEKPLIAILINDKVVEKRFGVMLHDATIYLLPREAGEKLCQSDGYGSSDKWPPWLDLRVFSDQAIHAQHLLIEQTSIMLRYDQVNALVSAQTKIRKKASRERNPQDADTTSDSDSARSRMSVDIPRVVVSCTSKQYFTLYLLILDLLIYSEPMLDELSERLAKLSLLIDLNDLQAIPTKIRLLVFSFQALRKMANNYNFRQHCLDNEQLNDYTTISMEQLNILAELYLLMKAITMGNQANSELLEWNICADLIILHMLDETSHSFVDLAIARAAFQRVENSDGSNRNSVTIGVMQAINLAPSTYYPDLLRPFIPLEDNASVQSMDTTEYLRDKNMVEVRWDLGKTVGGIQIVKDFVIKAEPLSVELEQEMGEKLVRYIFQTDDDKLGESPLLAKSDPKSLEADLIGKPEHRESRLRLRPEDGSGHSPEKSATSGSSGYKNLSQLGDASITRMDEELGDEVDEMMQRASSYMSIIHLKVFPMTLKLSYNGVSGIKRMVNVHGLLLNLPEFAFANKLWTLLDIALELKKYVIKALLAQTGKILGNKMKIHNRTKKVMAHAKPLTNYANFTRAMDLVGDKSEVELGPETTAMAAEVEATEAKTTEVGAAEAKTTKAKTTEVNSTGMKTTEVKTTEAKVFTNA</sequence>
<dbReference type="Proteomes" id="UP000094336">
    <property type="component" value="Unassembled WGS sequence"/>
</dbReference>
<dbReference type="SMART" id="SM01216">
    <property type="entry name" value="Fmp27_WPPW"/>
    <property type="match status" value="1"/>
</dbReference>
<dbReference type="PANTHER" id="PTHR15678:SF15">
    <property type="entry name" value="PROTEIN FMP27, MITOCHONDRIAL"/>
    <property type="match status" value="1"/>
</dbReference>
<accession>A0A1E3QXH1</accession>
<dbReference type="SMART" id="SM01214">
    <property type="entry name" value="Fmp27_GFWDK"/>
    <property type="match status" value="1"/>
</dbReference>
<gene>
    <name evidence="6" type="ORF">BABINDRAFT_158978</name>
</gene>
<keyword evidence="7" id="KW-1185">Reference proteome</keyword>
<feature type="compositionally biased region" description="Polar residues" evidence="1">
    <location>
        <begin position="236"/>
        <end position="245"/>
    </location>
</feature>
<feature type="domain" description="FMP27 WPPW motif-containing RBG unit" evidence="5">
    <location>
        <begin position="1509"/>
        <end position="1963"/>
    </location>
</feature>
<evidence type="ECO:0000259" key="5">
    <source>
        <dbReference type="SMART" id="SM01216"/>
    </source>
</evidence>
<dbReference type="InterPro" id="IPR019415">
    <property type="entry name" value="FMP27_SW_RBG"/>
</dbReference>
<dbReference type="GeneID" id="30145243"/>
<keyword evidence="2" id="KW-0472">Membrane</keyword>
<feature type="domain" description="FMP27/BLTP2/Hobbit GFWDK motif-containing RBG unit" evidence="3">
    <location>
        <begin position="1115"/>
        <end position="1265"/>
    </location>
</feature>